<protein>
    <submittedName>
        <fullName evidence="2">Uncharacterized protein</fullName>
    </submittedName>
</protein>
<accession>A0A0E0JBL3</accession>
<feature type="region of interest" description="Disordered" evidence="1">
    <location>
        <begin position="1"/>
        <end position="61"/>
    </location>
</feature>
<organism evidence="2">
    <name type="scientific">Oryza nivara</name>
    <name type="common">Indian wild rice</name>
    <name type="synonym">Oryza sativa f. spontanea</name>
    <dbReference type="NCBI Taxonomy" id="4536"/>
    <lineage>
        <taxon>Eukaryota</taxon>
        <taxon>Viridiplantae</taxon>
        <taxon>Streptophyta</taxon>
        <taxon>Embryophyta</taxon>
        <taxon>Tracheophyta</taxon>
        <taxon>Spermatophyta</taxon>
        <taxon>Magnoliopsida</taxon>
        <taxon>Liliopsida</taxon>
        <taxon>Poales</taxon>
        <taxon>Poaceae</taxon>
        <taxon>BOP clade</taxon>
        <taxon>Oryzoideae</taxon>
        <taxon>Oryzeae</taxon>
        <taxon>Oryzinae</taxon>
        <taxon>Oryza</taxon>
    </lineage>
</organism>
<dbReference type="Gramene" id="ONIVA12G15440.3">
    <property type="protein sequence ID" value="ONIVA12G15440.3"/>
    <property type="gene ID" value="ONIVA12G15440"/>
</dbReference>
<evidence type="ECO:0000313" key="2">
    <source>
        <dbReference type="EnsemblPlants" id="ONIVA12G15440.3"/>
    </source>
</evidence>
<feature type="compositionally biased region" description="Basic and acidic residues" evidence="1">
    <location>
        <begin position="7"/>
        <end position="34"/>
    </location>
</feature>
<dbReference type="HOGENOM" id="CLU_152187_0_0_1"/>
<sequence length="131" mass="14613">MEAIEVGESKRWQQSDRKKEPRKERSKARERTDGRGQSLRTDGGGRRSSTVTEGDLRNSGAPEKETVAILLTAGFKDERGRQSVFVRHNLQSRTVISCTAGAALVVCIPKDFLRWPLISVMALAVTRGRFL</sequence>
<dbReference type="EnsemblPlants" id="ONIVA12G15440.3">
    <property type="protein sequence ID" value="ONIVA12G15440.3"/>
    <property type="gene ID" value="ONIVA12G15440"/>
</dbReference>
<keyword evidence="3" id="KW-1185">Reference proteome</keyword>
<evidence type="ECO:0000313" key="3">
    <source>
        <dbReference type="Proteomes" id="UP000006591"/>
    </source>
</evidence>
<dbReference type="AlphaFoldDB" id="A0A0E0JBL3"/>
<reference evidence="2" key="1">
    <citation type="submission" date="2015-04" db="UniProtKB">
        <authorList>
            <consortium name="EnsemblPlants"/>
        </authorList>
    </citation>
    <scope>IDENTIFICATION</scope>
    <source>
        <strain evidence="2">SL10</strain>
    </source>
</reference>
<dbReference type="Proteomes" id="UP000006591">
    <property type="component" value="Chromosome 12"/>
</dbReference>
<evidence type="ECO:0000256" key="1">
    <source>
        <dbReference type="SAM" id="MobiDB-lite"/>
    </source>
</evidence>
<name>A0A0E0JBL3_ORYNI</name>
<proteinExistence type="predicted"/>
<reference evidence="2" key="2">
    <citation type="submission" date="2018-04" db="EMBL/GenBank/DDBJ databases">
        <title>OnivRS2 (Oryza nivara Reference Sequence Version 2).</title>
        <authorList>
            <person name="Zhang J."/>
            <person name="Kudrna D."/>
            <person name="Lee S."/>
            <person name="Talag J."/>
            <person name="Rajasekar S."/>
            <person name="Welchert J."/>
            <person name="Hsing Y.-I."/>
            <person name="Wing R.A."/>
        </authorList>
    </citation>
    <scope>NUCLEOTIDE SEQUENCE [LARGE SCALE GENOMIC DNA]</scope>
    <source>
        <strain evidence="2">SL10</strain>
    </source>
</reference>